<feature type="compositionally biased region" description="Basic and acidic residues" evidence="1">
    <location>
        <begin position="1242"/>
        <end position="1266"/>
    </location>
</feature>
<proteinExistence type="predicted"/>
<feature type="compositionally biased region" description="Basic and acidic residues" evidence="1">
    <location>
        <begin position="1437"/>
        <end position="1446"/>
    </location>
</feature>
<feature type="region of interest" description="Disordered" evidence="1">
    <location>
        <begin position="1384"/>
        <end position="1455"/>
    </location>
</feature>
<accession>A0A517XVS8</accession>
<feature type="compositionally biased region" description="Basic and acidic residues" evidence="1">
    <location>
        <begin position="1311"/>
        <end position="1321"/>
    </location>
</feature>
<feature type="compositionally biased region" description="Basic and acidic residues" evidence="1">
    <location>
        <begin position="555"/>
        <end position="585"/>
    </location>
</feature>
<feature type="region of interest" description="Disordered" evidence="1">
    <location>
        <begin position="547"/>
        <end position="1338"/>
    </location>
</feature>
<name>A0A517XVS8_9BACT</name>
<dbReference type="RefSeq" id="WP_145240640.1">
    <property type="nucleotide sequence ID" value="NZ_CP036273.1"/>
</dbReference>
<feature type="transmembrane region" description="Helical" evidence="2">
    <location>
        <begin position="34"/>
        <end position="55"/>
    </location>
</feature>
<dbReference type="Proteomes" id="UP000319576">
    <property type="component" value="Chromosome"/>
</dbReference>
<feature type="transmembrane region" description="Helical" evidence="2">
    <location>
        <begin position="155"/>
        <end position="176"/>
    </location>
</feature>
<keyword evidence="4" id="KW-1185">Reference proteome</keyword>
<dbReference type="OrthoDB" id="257350at2"/>
<feature type="compositionally biased region" description="Basic and acidic residues" evidence="1">
    <location>
        <begin position="1112"/>
        <end position="1122"/>
    </location>
</feature>
<evidence type="ECO:0008006" key="5">
    <source>
        <dbReference type="Google" id="ProtNLM"/>
    </source>
</evidence>
<keyword evidence="2" id="KW-0472">Membrane</keyword>
<feature type="compositionally biased region" description="Basic and acidic residues" evidence="1">
    <location>
        <begin position="1276"/>
        <end position="1292"/>
    </location>
</feature>
<evidence type="ECO:0000256" key="1">
    <source>
        <dbReference type="SAM" id="MobiDB-lite"/>
    </source>
</evidence>
<gene>
    <name evidence="3" type="ORF">ETAA1_35570</name>
</gene>
<dbReference type="KEGG" id="uli:ETAA1_35570"/>
<reference evidence="3 4" key="1">
    <citation type="submission" date="2019-02" db="EMBL/GenBank/DDBJ databases">
        <title>Deep-cultivation of Planctomycetes and their phenomic and genomic characterization uncovers novel biology.</title>
        <authorList>
            <person name="Wiegand S."/>
            <person name="Jogler M."/>
            <person name="Boedeker C."/>
            <person name="Pinto D."/>
            <person name="Vollmers J."/>
            <person name="Rivas-Marin E."/>
            <person name="Kohn T."/>
            <person name="Peeters S.H."/>
            <person name="Heuer A."/>
            <person name="Rast P."/>
            <person name="Oberbeckmann S."/>
            <person name="Bunk B."/>
            <person name="Jeske O."/>
            <person name="Meyerdierks A."/>
            <person name="Storesund J.E."/>
            <person name="Kallscheuer N."/>
            <person name="Luecker S."/>
            <person name="Lage O.M."/>
            <person name="Pohl T."/>
            <person name="Merkel B.J."/>
            <person name="Hornburger P."/>
            <person name="Mueller R.-W."/>
            <person name="Bruemmer F."/>
            <person name="Labrenz M."/>
            <person name="Spormann A.M."/>
            <person name="Op den Camp H."/>
            <person name="Overmann J."/>
            <person name="Amann R."/>
            <person name="Jetten M.S.M."/>
            <person name="Mascher T."/>
            <person name="Medema M.H."/>
            <person name="Devos D.P."/>
            <person name="Kaster A.-K."/>
            <person name="Ovreas L."/>
            <person name="Rohde M."/>
            <person name="Galperin M.Y."/>
            <person name="Jogler C."/>
        </authorList>
    </citation>
    <scope>NUCLEOTIDE SEQUENCE [LARGE SCALE GENOMIC DNA]</scope>
    <source>
        <strain evidence="3 4">ETA_A1</strain>
    </source>
</reference>
<feature type="compositionally biased region" description="Polar residues" evidence="1">
    <location>
        <begin position="748"/>
        <end position="767"/>
    </location>
</feature>
<evidence type="ECO:0000313" key="3">
    <source>
        <dbReference type="EMBL" id="QDU21587.1"/>
    </source>
</evidence>
<feature type="transmembrane region" description="Helical" evidence="2">
    <location>
        <begin position="67"/>
        <end position="86"/>
    </location>
</feature>
<keyword evidence="2" id="KW-1133">Transmembrane helix</keyword>
<evidence type="ECO:0000313" key="4">
    <source>
        <dbReference type="Proteomes" id="UP000319576"/>
    </source>
</evidence>
<organism evidence="3 4">
    <name type="scientific">Urbifossiella limnaea</name>
    <dbReference type="NCBI Taxonomy" id="2528023"/>
    <lineage>
        <taxon>Bacteria</taxon>
        <taxon>Pseudomonadati</taxon>
        <taxon>Planctomycetota</taxon>
        <taxon>Planctomycetia</taxon>
        <taxon>Gemmatales</taxon>
        <taxon>Gemmataceae</taxon>
        <taxon>Urbifossiella</taxon>
    </lineage>
</organism>
<feature type="compositionally biased region" description="Basic and acidic residues" evidence="1">
    <location>
        <begin position="853"/>
        <end position="871"/>
    </location>
</feature>
<protein>
    <recommendedName>
        <fullName evidence="5">DUF4175 family protein</fullName>
    </recommendedName>
</protein>
<feature type="compositionally biased region" description="Pro residues" evidence="1">
    <location>
        <begin position="586"/>
        <end position="596"/>
    </location>
</feature>
<evidence type="ECO:0000256" key="2">
    <source>
        <dbReference type="SAM" id="Phobius"/>
    </source>
</evidence>
<sequence>MATVIEKPDPAAKFATKVDEQLAEATSRIRGHDLALGGLFVAGLVLGYAAAMMLLDRYLVVAEWLRQLSLLAFVGVVGYAAYRMLVRPLRARVNPMYAAVVVERTIDDAKNSLVGYVEAQERGDVHPAVKAAMGARAAKSVDDADVNRAVDHRGLLYAGGGVIALFLTLVVLFFVFRPTQFQSLLGRTFAPFSSATIASRTTVFLVEPQGGDVTVTSGQSLTIRAEVSGRLPKPDAADKVRLLVRYNPADPAYDELPMEPGETSREWFVQVRPEQLRTGAWYKVAAGDGETAEHRVTVRTAPLFTDFEVEYLFPAYTRRPDEKSTDPHLMAVRNTKVSVVAKANRPVRDGRAVFDPAGQPVVAGKVVPGRQDALRFDFLLTTPGSYRLTFNAADGERSPESMPFGIKLDEDRPPLVSIQVPQPDDIQLPANGLLAIDGGAGDDYGLDKLTLKLKLADVAARPLADRPYLGGKSFRRDADGTYPVNLAYKDSVELGKLTDPAGGKVELKEGMVLEYWLEATDNRTKPGSTGPEPDPQVGKSAVKRVRLLPPLTPPEQKDQEARRDQRKQDEKQHADNQQKQLDNEPRPQPNAPPKADPPQDGMGNPMPMPQDGMGKQQDGTGNPMPMDGMGKKQDGMPMPMGNDGTAKKQDGMPMPMGNDGTGKKQDGMPMGSDGTGMKQDGMGNPNPPKSPEQKNPQDKGIAGGMTDPKMPPTGMNDGTPMPMSKADMGTPGSNNGMPQQAPMPSDPGSKNVQEQANKVQDQLNQEKSGGGTPKAAPTANDGERTPPADQKSNPPMGGMPPEAQPKTDGGMGASEPRTDGKAEQPPEPSQAKAGPTGDMPPMPNKGSNPQPSETRREPLGGDPGAEREPQKGGDPMQKGMSQTKNDPTAGGEPKAASQQKSDDVMGKASQQPTPADNAAKAKTAPPSNDRGGERDPMQKGSPQSEPQGGGEPKMQQPEQPGAVRPMPKEGDPTPMNGMGNDAKGGDPMANAAEPRPAPMGGTKQGDPKMGDPPMGKGKEGEPKGGMAQPKNLDPGMERPEPGNPQQNGGQGQAPMPKSVDPKAGPEAGPMNPMTKAGPENPGAQKGTPPALDPKQKADLEQAAKDLTNPDPNRQKAARDKLDQALGKGAGQKLEDIAKGLNSNDPKEKAAAQQQLDDLRRQAEQTAGKEPGPKGMNPMDMGTAKGMDPTPSPMGTDKGMNPMPQPMDMGVAKGGPKGDTNPKAGPTPKFDPKELEGALNDLNSKDEAKRDAAREKLDKTVGKEARQQAEQLQNDLKSGDPEREARAREKLDQLKQQAEQMAKDNPPGGKGSGKEDRFKEGGGVEPNNAKAMDADPRNRAKSAELTLDQFERNRYNRDLQDRLGWTQEQYDRFLDDYRREVARLQRDATDAERNPPVAAGPPPRPVDINSGGRIEGRPTGAGTAGVGGPTFSAPGFEEAMRRFREGATQRPPAKRP</sequence>
<dbReference type="EMBL" id="CP036273">
    <property type="protein sequence ID" value="QDU21587.1"/>
    <property type="molecule type" value="Genomic_DNA"/>
</dbReference>
<feature type="compositionally biased region" description="Basic and acidic residues" evidence="1">
    <location>
        <begin position="1093"/>
        <end position="1103"/>
    </location>
</feature>
<keyword evidence="2" id="KW-0812">Transmembrane</keyword>